<dbReference type="Proteomes" id="UP001190700">
    <property type="component" value="Unassembled WGS sequence"/>
</dbReference>
<organism evidence="1 2">
    <name type="scientific">Cymbomonas tetramitiformis</name>
    <dbReference type="NCBI Taxonomy" id="36881"/>
    <lineage>
        <taxon>Eukaryota</taxon>
        <taxon>Viridiplantae</taxon>
        <taxon>Chlorophyta</taxon>
        <taxon>Pyramimonadophyceae</taxon>
        <taxon>Pyramimonadales</taxon>
        <taxon>Pyramimonadaceae</taxon>
        <taxon>Cymbomonas</taxon>
    </lineage>
</organism>
<accession>A0AAE0F9S8</accession>
<evidence type="ECO:0000313" key="2">
    <source>
        <dbReference type="Proteomes" id="UP001190700"/>
    </source>
</evidence>
<evidence type="ECO:0000313" key="1">
    <source>
        <dbReference type="EMBL" id="KAK3255718.1"/>
    </source>
</evidence>
<keyword evidence="2" id="KW-1185">Reference proteome</keyword>
<sequence length="103" mass="10326">MKTEVGNVAMGMVETEVGTMAYEVEAQGAEVQVVVWVVVLAEEGSNGGGGGGGGWGWGVVAKVVVVGMGVRCLEARRGGLLAEQEEVGPALVALVVEVVGEGA</sequence>
<name>A0AAE0F9S8_9CHLO</name>
<gene>
    <name evidence="1" type="ORF">CYMTET_35113</name>
</gene>
<proteinExistence type="predicted"/>
<comment type="caution">
    <text evidence="1">The sequence shown here is derived from an EMBL/GenBank/DDBJ whole genome shotgun (WGS) entry which is preliminary data.</text>
</comment>
<dbReference type="EMBL" id="LGRX02022351">
    <property type="protein sequence ID" value="KAK3255718.1"/>
    <property type="molecule type" value="Genomic_DNA"/>
</dbReference>
<dbReference type="AlphaFoldDB" id="A0AAE0F9S8"/>
<protein>
    <submittedName>
        <fullName evidence="1">Uncharacterized protein</fullName>
    </submittedName>
</protein>
<reference evidence="1 2" key="1">
    <citation type="journal article" date="2015" name="Genome Biol. Evol.">
        <title>Comparative Genomics of a Bacterivorous Green Alga Reveals Evolutionary Causalities and Consequences of Phago-Mixotrophic Mode of Nutrition.</title>
        <authorList>
            <person name="Burns J.A."/>
            <person name="Paasch A."/>
            <person name="Narechania A."/>
            <person name="Kim E."/>
        </authorList>
    </citation>
    <scope>NUCLEOTIDE SEQUENCE [LARGE SCALE GENOMIC DNA]</scope>
    <source>
        <strain evidence="1 2">PLY_AMNH</strain>
    </source>
</reference>